<dbReference type="InterPro" id="IPR036582">
    <property type="entry name" value="Mao_N_sf"/>
</dbReference>
<evidence type="ECO:0000313" key="2">
    <source>
        <dbReference type="EMBL" id="MCC2211418.1"/>
    </source>
</evidence>
<evidence type="ECO:0000313" key="3">
    <source>
        <dbReference type="Proteomes" id="UP001198242"/>
    </source>
</evidence>
<dbReference type="Proteomes" id="UP001198242">
    <property type="component" value="Unassembled WGS sequence"/>
</dbReference>
<gene>
    <name evidence="2" type="ORF">LKE05_11540</name>
</gene>
<sequence length="415" mass="48846">MKKIIKVISLFLIIVVFGEVSYASEYLNNVEFTQKRMDENITWSGREWITDKYPPRISKNAIEFTDIEENKAVKNRLQNSRYIYVWTGNDYLVYRSDHDYKGYDKQKYLYRLSADFQQILNTYEIPNWINYMEFVDDKIFIATENVFPSVSDGRVLGINSSEFEIYYSYDCDEWTKVDYEDNYYIDMHKINNKLLIDNYLYSDGNFDKVVYENHYSRPTYKVGEFLCEEDKKNEKKTEDNTVLAFSNDGVYWVYMVIDKKMEGIQDMFVVGDEIVIEDYRDYYVGDKEEVFSQLREKLPNNPVYVKFNDDILGFDEPPIIEDGSTLVPMRFLFEQMGADVEWDSETQTATATLDNKAVTFSIDNVNARINNKPAKMDVPARLVNGKTMVPLRFLSENMGYDVDWDADSRTAIVNS</sequence>
<evidence type="ECO:0000259" key="1">
    <source>
        <dbReference type="Pfam" id="PF07833"/>
    </source>
</evidence>
<dbReference type="SUPFAM" id="SSF55383">
    <property type="entry name" value="Copper amine oxidase, domain N"/>
    <property type="match status" value="1"/>
</dbReference>
<comment type="caution">
    <text evidence="2">The sequence shown here is derived from an EMBL/GenBank/DDBJ whole genome shotgun (WGS) entry which is preliminary data.</text>
</comment>
<organism evidence="2 3">
    <name type="scientific">Hominilimicola fabiformis</name>
    <dbReference type="NCBI Taxonomy" id="2885356"/>
    <lineage>
        <taxon>Bacteria</taxon>
        <taxon>Bacillati</taxon>
        <taxon>Bacillota</taxon>
        <taxon>Clostridia</taxon>
        <taxon>Eubacteriales</taxon>
        <taxon>Oscillospiraceae</taxon>
        <taxon>Hominilimicola</taxon>
    </lineage>
</organism>
<dbReference type="InterPro" id="IPR012854">
    <property type="entry name" value="Cu_amine_oxidase-like_N"/>
</dbReference>
<dbReference type="AlphaFoldDB" id="A0AAE3J9Y4"/>
<accession>A0AAE3J9Y4</accession>
<dbReference type="RefSeq" id="WP_308456953.1">
    <property type="nucleotide sequence ID" value="NZ_JAJEQM010000017.1"/>
</dbReference>
<dbReference type="EMBL" id="JAJEQM010000017">
    <property type="protein sequence ID" value="MCC2211418.1"/>
    <property type="molecule type" value="Genomic_DNA"/>
</dbReference>
<dbReference type="Gene3D" id="3.30.457.10">
    <property type="entry name" value="Copper amine oxidase-like, N-terminal domain"/>
    <property type="match status" value="1"/>
</dbReference>
<dbReference type="Pfam" id="PF07833">
    <property type="entry name" value="Cu_amine_oxidN1"/>
    <property type="match status" value="1"/>
</dbReference>
<keyword evidence="3" id="KW-1185">Reference proteome</keyword>
<reference evidence="2 3" key="1">
    <citation type="submission" date="2021-10" db="EMBL/GenBank/DDBJ databases">
        <title>Anaerobic single-cell dispensing facilitates the cultivation of human gut bacteria.</title>
        <authorList>
            <person name="Afrizal A."/>
        </authorList>
    </citation>
    <scope>NUCLEOTIDE SEQUENCE [LARGE SCALE GENOMIC DNA]</scope>
    <source>
        <strain evidence="2 3">CLA-AA-H232</strain>
    </source>
</reference>
<feature type="domain" description="Copper amine oxidase-like N-terminal" evidence="1">
    <location>
        <begin position="310"/>
        <end position="412"/>
    </location>
</feature>
<name>A0AAE3J9Y4_9FIRM</name>
<proteinExistence type="predicted"/>
<protein>
    <submittedName>
        <fullName evidence="2">Copper amine oxidase N-terminal domain-containing protein</fullName>
    </submittedName>
</protein>